<feature type="compositionally biased region" description="Basic and acidic residues" evidence="1">
    <location>
        <begin position="41"/>
        <end position="57"/>
    </location>
</feature>
<dbReference type="Proteomes" id="UP000287651">
    <property type="component" value="Unassembled WGS sequence"/>
</dbReference>
<protein>
    <submittedName>
        <fullName evidence="2">Uncharacterized protein</fullName>
    </submittedName>
</protein>
<name>A0A426XHP6_ENSVE</name>
<gene>
    <name evidence="2" type="ORF">B296_00053824</name>
</gene>
<evidence type="ECO:0000313" key="2">
    <source>
        <dbReference type="EMBL" id="RRT38960.1"/>
    </source>
</evidence>
<proteinExistence type="predicted"/>
<feature type="compositionally biased region" description="Low complexity" evidence="1">
    <location>
        <begin position="27"/>
        <end position="36"/>
    </location>
</feature>
<accession>A0A426XHP6</accession>
<reference evidence="2 3" key="1">
    <citation type="journal article" date="2014" name="Agronomy (Basel)">
        <title>A Draft Genome Sequence for Ensete ventricosum, the Drought-Tolerant Tree Against Hunger.</title>
        <authorList>
            <person name="Harrison J."/>
            <person name="Moore K.A."/>
            <person name="Paszkiewicz K."/>
            <person name="Jones T."/>
            <person name="Grant M."/>
            <person name="Ambacheew D."/>
            <person name="Muzemil S."/>
            <person name="Studholme D.J."/>
        </authorList>
    </citation>
    <scope>NUCLEOTIDE SEQUENCE [LARGE SCALE GENOMIC DNA]</scope>
</reference>
<dbReference type="EMBL" id="AMZH03020651">
    <property type="protein sequence ID" value="RRT38960.1"/>
    <property type="molecule type" value="Genomic_DNA"/>
</dbReference>
<feature type="region of interest" description="Disordered" evidence="1">
    <location>
        <begin position="17"/>
        <end position="57"/>
    </location>
</feature>
<evidence type="ECO:0000256" key="1">
    <source>
        <dbReference type="SAM" id="MobiDB-lite"/>
    </source>
</evidence>
<comment type="caution">
    <text evidence="2">The sequence shown here is derived from an EMBL/GenBank/DDBJ whole genome shotgun (WGS) entry which is preliminary data.</text>
</comment>
<organism evidence="2 3">
    <name type="scientific">Ensete ventricosum</name>
    <name type="common">Abyssinian banana</name>
    <name type="synonym">Musa ensete</name>
    <dbReference type="NCBI Taxonomy" id="4639"/>
    <lineage>
        <taxon>Eukaryota</taxon>
        <taxon>Viridiplantae</taxon>
        <taxon>Streptophyta</taxon>
        <taxon>Embryophyta</taxon>
        <taxon>Tracheophyta</taxon>
        <taxon>Spermatophyta</taxon>
        <taxon>Magnoliopsida</taxon>
        <taxon>Liliopsida</taxon>
        <taxon>Zingiberales</taxon>
        <taxon>Musaceae</taxon>
        <taxon>Ensete</taxon>
    </lineage>
</organism>
<dbReference type="AlphaFoldDB" id="A0A426XHP6"/>
<sequence length="57" mass="5937">MKAGGVGVGYIYAREARGEEDRGGDKGSAALGLEGSAGFGRRRESGRWEGRKANAAH</sequence>
<evidence type="ECO:0000313" key="3">
    <source>
        <dbReference type="Proteomes" id="UP000287651"/>
    </source>
</evidence>